<dbReference type="Proteomes" id="UP001348265">
    <property type="component" value="Unassembled WGS sequence"/>
</dbReference>
<proteinExistence type="predicted"/>
<evidence type="ECO:0000313" key="2">
    <source>
        <dbReference type="Proteomes" id="UP001348265"/>
    </source>
</evidence>
<organism evidence="1 2">
    <name type="scientific">Streptomyces chrestomyceticus</name>
    <dbReference type="NCBI Taxonomy" id="68185"/>
    <lineage>
        <taxon>Bacteria</taxon>
        <taxon>Bacillati</taxon>
        <taxon>Actinomycetota</taxon>
        <taxon>Actinomycetes</taxon>
        <taxon>Kitasatosporales</taxon>
        <taxon>Streptomycetaceae</taxon>
        <taxon>Streptomyces</taxon>
    </lineage>
</organism>
<protein>
    <submittedName>
        <fullName evidence="1">Uncharacterized protein</fullName>
    </submittedName>
</protein>
<reference evidence="1 2" key="1">
    <citation type="submission" date="2023-08" db="EMBL/GenBank/DDBJ databases">
        <authorList>
            <person name="Sharma P."/>
            <person name="Verma V."/>
            <person name="Mohan M.K."/>
            <person name="Dubey A.K."/>
        </authorList>
    </citation>
    <scope>NUCLEOTIDE SEQUENCE [LARGE SCALE GENOMIC DNA]</scope>
    <source>
        <strain evidence="1 2">ADP4</strain>
    </source>
</reference>
<keyword evidence="2" id="KW-1185">Reference proteome</keyword>
<accession>A0ABU7WYL2</accession>
<dbReference type="EMBL" id="JAVFKM010000011">
    <property type="protein sequence ID" value="MEF3115880.1"/>
    <property type="molecule type" value="Genomic_DNA"/>
</dbReference>
<dbReference type="RefSeq" id="WP_331787855.1">
    <property type="nucleotide sequence ID" value="NZ_JAVFKM010000011.1"/>
</dbReference>
<gene>
    <name evidence="1" type="ORF">RB636_22125</name>
</gene>
<comment type="caution">
    <text evidence="1">The sequence shown here is derived from an EMBL/GenBank/DDBJ whole genome shotgun (WGS) entry which is preliminary data.</text>
</comment>
<name>A0ABU7WYL2_9ACTN</name>
<sequence length="57" mass="6550">MSENPTDRCEAGEVCELLKALEAAGRGSRNRSMEADARVRYRRHMREAHRQEVPLPL</sequence>
<evidence type="ECO:0000313" key="1">
    <source>
        <dbReference type="EMBL" id="MEF3115880.1"/>
    </source>
</evidence>